<organism evidence="1 2">
    <name type="scientific">Tistrella mobilis</name>
    <dbReference type="NCBI Taxonomy" id="171437"/>
    <lineage>
        <taxon>Bacteria</taxon>
        <taxon>Pseudomonadati</taxon>
        <taxon>Pseudomonadota</taxon>
        <taxon>Alphaproteobacteria</taxon>
        <taxon>Geminicoccales</taxon>
        <taxon>Geminicoccaceae</taxon>
        <taxon>Tistrella</taxon>
    </lineage>
</organism>
<dbReference type="Proteomes" id="UP000257706">
    <property type="component" value="Unassembled WGS sequence"/>
</dbReference>
<reference evidence="1 2" key="1">
    <citation type="journal article" date="2018" name="Nat. Biotechnol.">
        <title>A standardized bacterial taxonomy based on genome phylogeny substantially revises the tree of life.</title>
        <authorList>
            <person name="Parks D.H."/>
            <person name="Chuvochina M."/>
            <person name="Waite D.W."/>
            <person name="Rinke C."/>
            <person name="Skarshewski A."/>
            <person name="Chaumeil P.A."/>
            <person name="Hugenholtz P."/>
        </authorList>
    </citation>
    <scope>NUCLEOTIDE SEQUENCE [LARGE SCALE GENOMIC DNA]</scope>
    <source>
        <strain evidence="1">UBA8739</strain>
    </source>
</reference>
<dbReference type="SUPFAM" id="SSF159709">
    <property type="entry name" value="PhnH-like"/>
    <property type="match status" value="1"/>
</dbReference>
<evidence type="ECO:0000313" key="2">
    <source>
        <dbReference type="Proteomes" id="UP000257706"/>
    </source>
</evidence>
<dbReference type="InterPro" id="IPR038058">
    <property type="entry name" value="PhnH-like_sp"/>
</dbReference>
<keyword evidence="1" id="KW-0456">Lyase</keyword>
<dbReference type="InterPro" id="IPR008772">
    <property type="entry name" value="Phosphonate_metab_PhnH"/>
</dbReference>
<name>A0A3B9IMA1_9PROT</name>
<dbReference type="Gene3D" id="3.40.50.11310">
    <property type="entry name" value="Bacterial phosphonate metabolism protein PhnH"/>
    <property type="match status" value="1"/>
</dbReference>
<dbReference type="EMBL" id="DMAI01000248">
    <property type="protein sequence ID" value="HAE48828.1"/>
    <property type="molecule type" value="Genomic_DNA"/>
</dbReference>
<dbReference type="Pfam" id="PF05845">
    <property type="entry name" value="PhnH"/>
    <property type="match status" value="1"/>
</dbReference>
<sequence>MSLSPDMPAAAPLASLAPGFPDPVGDAQTTFRAVLDAMARPGRIARVTAVPGLDRPLSRAAAAVLLALADHDTPVWLDRVSAPALPYLRFHTGAPLAVAPDKAAFAVICDPEAMPAPDRFALGTDAYPDRSTTLVIEVETLSAGAAAGWRLEGPGIDGAAHLAVTGLPAGFVAARAALAPLYPRGLDIVLTAGDRLAALPRTTRITPEG</sequence>
<dbReference type="NCBIfam" id="TIGR03292">
    <property type="entry name" value="PhnH_redo"/>
    <property type="match status" value="1"/>
</dbReference>
<accession>A0A3B9IMA1</accession>
<dbReference type="GO" id="GO:0016829">
    <property type="term" value="F:lyase activity"/>
    <property type="evidence" value="ECO:0007669"/>
    <property type="project" value="UniProtKB-KW"/>
</dbReference>
<proteinExistence type="predicted"/>
<protein>
    <submittedName>
        <fullName evidence="1">Phosphonate C-P lyase system protein PhnH</fullName>
    </submittedName>
</protein>
<evidence type="ECO:0000313" key="1">
    <source>
        <dbReference type="EMBL" id="HAE48828.1"/>
    </source>
</evidence>
<comment type="caution">
    <text evidence="1">The sequence shown here is derived from an EMBL/GenBank/DDBJ whole genome shotgun (WGS) entry which is preliminary data.</text>
</comment>
<dbReference type="PIRSF" id="PIRSF020680">
    <property type="entry name" value="PhnH"/>
    <property type="match status" value="1"/>
</dbReference>
<gene>
    <name evidence="1" type="ORF">DCK97_15540</name>
</gene>
<dbReference type="GO" id="GO:0019634">
    <property type="term" value="P:organic phosphonate metabolic process"/>
    <property type="evidence" value="ECO:0007669"/>
    <property type="project" value="InterPro"/>
</dbReference>
<dbReference type="AlphaFoldDB" id="A0A3B9IMA1"/>